<dbReference type="PROSITE" id="PS50894">
    <property type="entry name" value="HPT"/>
    <property type="match status" value="1"/>
</dbReference>
<dbReference type="PROSITE" id="PS50113">
    <property type="entry name" value="PAC"/>
    <property type="match status" value="2"/>
</dbReference>
<dbReference type="SMART" id="SM00086">
    <property type="entry name" value="PAC"/>
    <property type="match status" value="4"/>
</dbReference>
<evidence type="ECO:0000313" key="24">
    <source>
        <dbReference type="Proteomes" id="UP000239872"/>
    </source>
</evidence>
<dbReference type="InterPro" id="IPR001610">
    <property type="entry name" value="PAC"/>
</dbReference>
<dbReference type="CDD" id="cd00082">
    <property type="entry name" value="HisKA"/>
    <property type="match status" value="1"/>
</dbReference>
<keyword evidence="5 17" id="KW-0597">Phosphoprotein</keyword>
<dbReference type="InterPro" id="IPR000700">
    <property type="entry name" value="PAS-assoc_C"/>
</dbReference>
<dbReference type="GO" id="GO:0006355">
    <property type="term" value="P:regulation of DNA-templated transcription"/>
    <property type="evidence" value="ECO:0007669"/>
    <property type="project" value="InterPro"/>
</dbReference>
<dbReference type="SUPFAM" id="SSF47384">
    <property type="entry name" value="Homodimeric domain of signal transducing histidine kinase"/>
    <property type="match status" value="1"/>
</dbReference>
<dbReference type="SMART" id="SM00065">
    <property type="entry name" value="GAF"/>
    <property type="match status" value="1"/>
</dbReference>
<reference evidence="23 24" key="1">
    <citation type="submission" date="2018-01" db="EMBL/GenBank/DDBJ databases">
        <title>A novel member of the phylum Bacteroidetes isolated from glacier ice.</title>
        <authorList>
            <person name="Liu Q."/>
            <person name="Xin Y.-H."/>
        </authorList>
    </citation>
    <scope>NUCLEOTIDE SEQUENCE [LARGE SCALE GENOMIC DNA]</scope>
    <source>
        <strain evidence="23 24">RB1R16</strain>
    </source>
</reference>
<dbReference type="Gene3D" id="3.30.450.20">
    <property type="entry name" value="PAS domain"/>
    <property type="match status" value="5"/>
</dbReference>
<dbReference type="InterPro" id="IPR035965">
    <property type="entry name" value="PAS-like_dom_sf"/>
</dbReference>
<evidence type="ECO:0000256" key="2">
    <source>
        <dbReference type="ARBA" id="ARBA00004651"/>
    </source>
</evidence>
<dbReference type="InterPro" id="IPR036890">
    <property type="entry name" value="HATPase_C_sf"/>
</dbReference>
<dbReference type="Gene3D" id="3.40.50.2300">
    <property type="match status" value="2"/>
</dbReference>
<keyword evidence="11" id="KW-1133">Transmembrane helix</keyword>
<dbReference type="Pfam" id="PF13426">
    <property type="entry name" value="PAS_9"/>
    <property type="match status" value="1"/>
</dbReference>
<dbReference type="InterPro" id="IPR013656">
    <property type="entry name" value="PAS_4"/>
</dbReference>
<accession>A0A2S7SY66</accession>
<dbReference type="InterPro" id="IPR003018">
    <property type="entry name" value="GAF"/>
</dbReference>
<dbReference type="GO" id="GO:0005886">
    <property type="term" value="C:plasma membrane"/>
    <property type="evidence" value="ECO:0007669"/>
    <property type="project" value="UniProtKB-SubCell"/>
</dbReference>
<feature type="modified residue" description="4-aspartylphosphate" evidence="17">
    <location>
        <position position="1111"/>
    </location>
</feature>
<dbReference type="SMART" id="SM00387">
    <property type="entry name" value="HATPase_c"/>
    <property type="match status" value="1"/>
</dbReference>
<proteinExistence type="predicted"/>
<dbReference type="CDD" id="cd17546">
    <property type="entry name" value="REC_hyHK_CKI1_RcsC-like"/>
    <property type="match status" value="2"/>
</dbReference>
<evidence type="ECO:0000256" key="14">
    <source>
        <dbReference type="ARBA" id="ARBA00064003"/>
    </source>
</evidence>
<dbReference type="InterPro" id="IPR011006">
    <property type="entry name" value="CheY-like_superfamily"/>
</dbReference>
<dbReference type="PRINTS" id="PR00344">
    <property type="entry name" value="BCTRLSENSOR"/>
</dbReference>
<name>A0A2S7SY66_9BACT</name>
<dbReference type="CDD" id="cd00130">
    <property type="entry name" value="PAS"/>
    <property type="match status" value="4"/>
</dbReference>
<evidence type="ECO:0000259" key="21">
    <source>
        <dbReference type="PROSITE" id="PS50113"/>
    </source>
</evidence>
<keyword evidence="10" id="KW-0067">ATP-binding</keyword>
<feature type="domain" description="Histidine kinase" evidence="18">
    <location>
        <begin position="824"/>
        <end position="1045"/>
    </location>
</feature>
<dbReference type="InterPro" id="IPR008207">
    <property type="entry name" value="Sig_transdc_His_kin_Hpt_dom"/>
</dbReference>
<protein>
    <recommendedName>
        <fullName evidence="15">Sensory/regulatory protein RpfC</fullName>
        <ecNumber evidence="3">2.7.13.3</ecNumber>
    </recommendedName>
</protein>
<dbReference type="Pfam" id="PF00512">
    <property type="entry name" value="HisKA"/>
    <property type="match status" value="1"/>
</dbReference>
<dbReference type="EC" id="2.7.13.3" evidence="3"/>
<dbReference type="CDD" id="cd16922">
    <property type="entry name" value="HATPase_EvgS-ArcB-TorS-like"/>
    <property type="match status" value="1"/>
</dbReference>
<evidence type="ECO:0000256" key="15">
    <source>
        <dbReference type="ARBA" id="ARBA00068150"/>
    </source>
</evidence>
<dbReference type="Pfam" id="PF00989">
    <property type="entry name" value="PAS"/>
    <property type="match status" value="1"/>
</dbReference>
<dbReference type="SMART" id="SM00388">
    <property type="entry name" value="HisKA"/>
    <property type="match status" value="1"/>
</dbReference>
<feature type="domain" description="PAS" evidence="20">
    <location>
        <begin position="539"/>
        <end position="585"/>
    </location>
</feature>
<dbReference type="GO" id="GO:0005524">
    <property type="term" value="F:ATP binding"/>
    <property type="evidence" value="ECO:0007669"/>
    <property type="project" value="UniProtKB-KW"/>
</dbReference>
<feature type="domain" description="Response regulatory" evidence="19">
    <location>
        <begin position="1203"/>
        <end position="1321"/>
    </location>
</feature>
<evidence type="ECO:0000259" key="20">
    <source>
        <dbReference type="PROSITE" id="PS50112"/>
    </source>
</evidence>
<dbReference type="InterPro" id="IPR001789">
    <property type="entry name" value="Sig_transdc_resp-reg_receiver"/>
</dbReference>
<comment type="caution">
    <text evidence="23">The sequence shown here is derived from an EMBL/GenBank/DDBJ whole genome shotgun (WGS) entry which is preliminary data.</text>
</comment>
<dbReference type="PANTHER" id="PTHR45339">
    <property type="entry name" value="HYBRID SIGNAL TRANSDUCTION HISTIDINE KINASE J"/>
    <property type="match status" value="1"/>
</dbReference>
<feature type="domain" description="PAS" evidence="20">
    <location>
        <begin position="288"/>
        <end position="358"/>
    </location>
</feature>
<dbReference type="Pfam" id="PF02518">
    <property type="entry name" value="HATPase_c"/>
    <property type="match status" value="1"/>
</dbReference>
<dbReference type="Pfam" id="PF01590">
    <property type="entry name" value="GAF"/>
    <property type="match status" value="1"/>
</dbReference>
<feature type="domain" description="HPt" evidence="22">
    <location>
        <begin position="1351"/>
        <end position="1443"/>
    </location>
</feature>
<dbReference type="FunFam" id="3.30.565.10:FF:000010">
    <property type="entry name" value="Sensor histidine kinase RcsC"/>
    <property type="match status" value="1"/>
</dbReference>
<dbReference type="NCBIfam" id="TIGR00229">
    <property type="entry name" value="sensory_box"/>
    <property type="match status" value="4"/>
</dbReference>
<dbReference type="InterPro" id="IPR005467">
    <property type="entry name" value="His_kinase_dom"/>
</dbReference>
<dbReference type="EMBL" id="PPSL01000002">
    <property type="protein sequence ID" value="PQJ11859.1"/>
    <property type="molecule type" value="Genomic_DNA"/>
</dbReference>
<dbReference type="OrthoDB" id="9811889at2"/>
<dbReference type="InterPro" id="IPR003594">
    <property type="entry name" value="HATPase_dom"/>
</dbReference>
<keyword evidence="9 23" id="KW-0418">Kinase</keyword>
<dbReference type="InterPro" id="IPR013767">
    <property type="entry name" value="PAS_fold"/>
</dbReference>
<dbReference type="Gene3D" id="3.30.450.40">
    <property type="match status" value="1"/>
</dbReference>
<comment type="subunit">
    <text evidence="14">At low DSF concentrations, interacts with RpfF.</text>
</comment>
<dbReference type="Gene3D" id="1.20.120.160">
    <property type="entry name" value="HPT domain"/>
    <property type="match status" value="1"/>
</dbReference>
<dbReference type="RefSeq" id="WP_105038739.1">
    <property type="nucleotide sequence ID" value="NZ_PPSL01000002.1"/>
</dbReference>
<evidence type="ECO:0000256" key="5">
    <source>
        <dbReference type="ARBA" id="ARBA00022553"/>
    </source>
</evidence>
<dbReference type="SMART" id="SM00091">
    <property type="entry name" value="PAS"/>
    <property type="match status" value="4"/>
</dbReference>
<dbReference type="SUPFAM" id="SSF47226">
    <property type="entry name" value="Histidine-containing phosphotransfer domain, HPT domain"/>
    <property type="match status" value="1"/>
</dbReference>
<keyword evidence="8" id="KW-0547">Nucleotide-binding</keyword>
<dbReference type="Gene3D" id="3.30.565.10">
    <property type="entry name" value="Histidine kinase-like ATPase, C-terminal domain"/>
    <property type="match status" value="1"/>
</dbReference>
<dbReference type="InterPro" id="IPR036097">
    <property type="entry name" value="HisK_dim/P_sf"/>
</dbReference>
<feature type="domain" description="Response regulatory" evidence="19">
    <location>
        <begin position="1061"/>
        <end position="1181"/>
    </location>
</feature>
<feature type="domain" description="PAC" evidence="21">
    <location>
        <begin position="360"/>
        <end position="411"/>
    </location>
</feature>
<evidence type="ECO:0000259" key="18">
    <source>
        <dbReference type="PROSITE" id="PS50109"/>
    </source>
</evidence>
<evidence type="ECO:0000256" key="12">
    <source>
        <dbReference type="ARBA" id="ARBA00023012"/>
    </source>
</evidence>
<comment type="subcellular location">
    <subcellularLocation>
        <location evidence="2">Cell membrane</location>
        <topology evidence="2">Multi-pass membrane protein</topology>
    </subcellularLocation>
</comment>
<feature type="modified residue" description="Phosphohistidine" evidence="16">
    <location>
        <position position="1390"/>
    </location>
</feature>
<dbReference type="SMART" id="SM00448">
    <property type="entry name" value="REC"/>
    <property type="match status" value="2"/>
</dbReference>
<dbReference type="FunFam" id="1.10.287.130:FF:000002">
    <property type="entry name" value="Two-component osmosensing histidine kinase"/>
    <property type="match status" value="1"/>
</dbReference>
<dbReference type="InterPro" id="IPR004358">
    <property type="entry name" value="Sig_transdc_His_kin-like_C"/>
</dbReference>
<evidence type="ECO:0000313" key="23">
    <source>
        <dbReference type="EMBL" id="PQJ11859.1"/>
    </source>
</evidence>
<keyword evidence="7" id="KW-0812">Transmembrane</keyword>
<evidence type="ECO:0000256" key="3">
    <source>
        <dbReference type="ARBA" id="ARBA00012438"/>
    </source>
</evidence>
<keyword evidence="24" id="KW-1185">Reference proteome</keyword>
<dbReference type="Pfam" id="PF00072">
    <property type="entry name" value="Response_reg"/>
    <property type="match status" value="2"/>
</dbReference>
<dbReference type="SUPFAM" id="SSF55781">
    <property type="entry name" value="GAF domain-like"/>
    <property type="match status" value="1"/>
</dbReference>
<keyword evidence="4" id="KW-1003">Cell membrane</keyword>
<dbReference type="Pfam" id="PF08448">
    <property type="entry name" value="PAS_4"/>
    <property type="match status" value="2"/>
</dbReference>
<dbReference type="Gene3D" id="1.10.287.130">
    <property type="match status" value="1"/>
</dbReference>
<evidence type="ECO:0000256" key="17">
    <source>
        <dbReference type="PROSITE-ProRule" id="PRU00169"/>
    </source>
</evidence>
<dbReference type="SUPFAM" id="SSF52172">
    <property type="entry name" value="CheY-like"/>
    <property type="match status" value="2"/>
</dbReference>
<feature type="domain" description="PAC" evidence="21">
    <location>
        <begin position="628"/>
        <end position="680"/>
    </location>
</feature>
<evidence type="ECO:0000256" key="4">
    <source>
        <dbReference type="ARBA" id="ARBA00022475"/>
    </source>
</evidence>
<comment type="catalytic activity">
    <reaction evidence="1">
        <text>ATP + protein L-histidine = ADP + protein N-phospho-L-histidine.</text>
        <dbReference type="EC" id="2.7.13.3"/>
    </reaction>
</comment>
<evidence type="ECO:0000259" key="22">
    <source>
        <dbReference type="PROSITE" id="PS50894"/>
    </source>
</evidence>
<dbReference type="InterPro" id="IPR003661">
    <property type="entry name" value="HisK_dim/P_dom"/>
</dbReference>
<dbReference type="SUPFAM" id="SSF55785">
    <property type="entry name" value="PYP-like sensor domain (PAS domain)"/>
    <property type="match status" value="5"/>
</dbReference>
<dbReference type="PROSITE" id="PS50112">
    <property type="entry name" value="PAS"/>
    <property type="match status" value="3"/>
</dbReference>
<evidence type="ECO:0000256" key="11">
    <source>
        <dbReference type="ARBA" id="ARBA00022989"/>
    </source>
</evidence>
<gene>
    <name evidence="23" type="ORF">CJD36_008680</name>
</gene>
<keyword evidence="13" id="KW-0472">Membrane</keyword>
<dbReference type="InterPro" id="IPR000014">
    <property type="entry name" value="PAS"/>
</dbReference>
<evidence type="ECO:0000256" key="8">
    <source>
        <dbReference type="ARBA" id="ARBA00022741"/>
    </source>
</evidence>
<dbReference type="PROSITE" id="PS50110">
    <property type="entry name" value="RESPONSE_REGULATORY"/>
    <property type="match status" value="2"/>
</dbReference>
<feature type="domain" description="PAS" evidence="20">
    <location>
        <begin position="166"/>
        <end position="236"/>
    </location>
</feature>
<sequence>MTEFPVPANEQERLKALQNYQILDSISEEEFDQLTELASIICDVPISLISLIDKDRQWFKSKVGLDVNETTRELAFCQYAIMDTGIFEVEDATHDDRFRTNGLVTGDPNIRFYAGKPLIDPDGYALGTLCVIDRKPRVLTERQKRALSLLAKEVTTLIAERRQKAELKHFENLFDIATDLIGVAGPDGVFKKINQAFHTSLGWDDNTFLNSSFFDLVHPDDVDATLNAVKLLTSGQAMVNFTHRVKTKSEGYKVFQWTATPEVNTENLFAIGRDITNERVKEDRIKNSEEQLRAFFENSQGFMCTHNIEGRFLTVNSAGAASLGYSKDDILSMSLFDIIPKSRHDYVQAYLAEVVANGRSDGQMLVRAKDGGQRIWMYSNVMETRSDGMKYIIGNAIDITAKHHLEEELKKTKVALEQINTVARVGGWEVDLITNTVTWTSITREIHGVGADYTPNVAEGINFYKEGYSRNKIAEVIKVAMEEGKSWDVELQIVDINGKGKWVRSLGDVEFENGVCKRIFGTFQDINLSKTAELEMFRSQKLFKDVLRAASEVSVIATNVEGIITVFNSGAEKLLGYTADEVIGQHHPGLFHDPAEVSTRAAELASKYDLQIEGFRVFVHIPELEGAEQREWTYITKDGQKRTVSLVVTTIKDLDDQVYGYLGIATDITEKIIIERQLSEQQSRLSAFVEHAPAAVAMLDRDMRYIAASNKWIDDYRFAGKTVIGTSYYDLFENIGQDRKDRHKRVLNGAVERNEEERYRLDGDTEDSYISWEMRPWYQFDGSIGGIMMFTQNITSIIRQRDELKTAKMMAEQASIAKSEFLANMSHEIRTPLNGVIGFTDLVLRTNLNETQQQYLNIVNQSGNALLSIINDILDFSKIEAGKLELDNERFDLYEMCGQATDIITYQIQKKGLEMLLNIATDLPRFIVADSVRLKQILVNLLGNASKFTEKGEVELKVEAIASTDQESTLRFSVRDTGIGIKEDKQKKIFDAFSQEDSSTTKKYGGTGLGLTISNKLLGLMGSHLQLKSTPGIGSCFYFEITLPSEQGEPIEWENIDKIKSVLVVDDNENNRIILSQMLQLRNIKSTEAKNGLEALQILDNGVRFDAILMDYHMPYMDGIETIRKIKENFNYDQAQQPVILLYSSSSDERIIKACDELGITHRLVKPVKMQDVFHVLSHIHVKTNDLPVHESPMPDQEMAAVTIMVVEDNPINMLLTTTIIGAIAPNAVILEAVHGVDALSKCKKQMPDLILMDVQMPEMNGYEATMAIRQIETAGHVPIVALTAGNVKGEREKCIAAGMDDFAAKPIKEAVIAAIFNKWLGKNNLNKKEEGSPEQEEIELESFIDSVSGDDQTREQIKQLITKEFVSSVKIMSECYDQKDLNGLKAIGHKLYGAAASCGLKTLSNISSSIECLEVFNDVEINKLITAANAEVNIVLGLLEQKK</sequence>
<dbReference type="GO" id="GO:0000155">
    <property type="term" value="F:phosphorelay sensor kinase activity"/>
    <property type="evidence" value="ECO:0007669"/>
    <property type="project" value="InterPro"/>
</dbReference>
<keyword evidence="12" id="KW-0902">Two-component regulatory system</keyword>
<evidence type="ECO:0000256" key="6">
    <source>
        <dbReference type="ARBA" id="ARBA00022679"/>
    </source>
</evidence>
<dbReference type="InterPro" id="IPR036641">
    <property type="entry name" value="HPT_dom_sf"/>
</dbReference>
<dbReference type="PANTHER" id="PTHR45339:SF1">
    <property type="entry name" value="HYBRID SIGNAL TRANSDUCTION HISTIDINE KINASE J"/>
    <property type="match status" value="1"/>
</dbReference>
<evidence type="ECO:0000256" key="10">
    <source>
        <dbReference type="ARBA" id="ARBA00022840"/>
    </source>
</evidence>
<evidence type="ECO:0000259" key="19">
    <source>
        <dbReference type="PROSITE" id="PS50110"/>
    </source>
</evidence>
<evidence type="ECO:0000256" key="13">
    <source>
        <dbReference type="ARBA" id="ARBA00023136"/>
    </source>
</evidence>
<evidence type="ECO:0000256" key="16">
    <source>
        <dbReference type="PROSITE-ProRule" id="PRU00110"/>
    </source>
</evidence>
<feature type="modified residue" description="4-aspartylphosphate" evidence="17">
    <location>
        <position position="1254"/>
    </location>
</feature>
<evidence type="ECO:0000256" key="9">
    <source>
        <dbReference type="ARBA" id="ARBA00022777"/>
    </source>
</evidence>
<dbReference type="PROSITE" id="PS50109">
    <property type="entry name" value="HIS_KIN"/>
    <property type="match status" value="1"/>
</dbReference>
<dbReference type="InterPro" id="IPR029016">
    <property type="entry name" value="GAF-like_dom_sf"/>
</dbReference>
<evidence type="ECO:0000256" key="1">
    <source>
        <dbReference type="ARBA" id="ARBA00000085"/>
    </source>
</evidence>
<dbReference type="SUPFAM" id="SSF55874">
    <property type="entry name" value="ATPase domain of HSP90 chaperone/DNA topoisomerase II/histidine kinase"/>
    <property type="match status" value="1"/>
</dbReference>
<organism evidence="23 24">
    <name type="scientific">Flavipsychrobacter stenotrophus</name>
    <dbReference type="NCBI Taxonomy" id="2077091"/>
    <lineage>
        <taxon>Bacteria</taxon>
        <taxon>Pseudomonadati</taxon>
        <taxon>Bacteroidota</taxon>
        <taxon>Chitinophagia</taxon>
        <taxon>Chitinophagales</taxon>
        <taxon>Chitinophagaceae</taxon>
        <taxon>Flavipsychrobacter</taxon>
    </lineage>
</organism>
<dbReference type="Proteomes" id="UP000239872">
    <property type="component" value="Unassembled WGS sequence"/>
</dbReference>
<keyword evidence="6" id="KW-0808">Transferase</keyword>
<evidence type="ECO:0000256" key="7">
    <source>
        <dbReference type="ARBA" id="ARBA00022692"/>
    </source>
</evidence>